<dbReference type="AlphaFoldDB" id="A0A2N3N7P4"/>
<dbReference type="Proteomes" id="UP000233524">
    <property type="component" value="Unassembled WGS sequence"/>
</dbReference>
<sequence length="785" mass="88428">MTPPFLPTTAQWIWAPNYSDDADPGRFVLFRRVFELQNAIPQGKVLLYVSADTRYRLYLNGKSISFGPCKSYPGRWNYEEVDIAPWLRQGRNVLAARVLRLSPSQHGCLSMMRTPLPGLIVQATIEGQDISTNDAWRSKIDEATTLIGDKEWDFRLGPCFLGLNEKVDGKKLEAGWLDADYDDSAWKGATIKSYRRKMSPAQEFPRLFPREIPAMTETPREFHRVVKSSSAVSFEQWSQFLSGKSGTIIPAKSNISVDIEAETLTTGFLDLCAMVGNQKEPATLQILYSECYESPMDNGEPRRKRNRVDYEGGQLYGASDWYTLHDGVNHYSPFWFRAFRYIRLTINTGDAPVKLVSLSYRQTHYPLDITAGVSTSSPLFSKLWDISVTTLQNCMHETYEDCPYYEQQQFAMDSRSQILFTYVLSGDDRLARKTMREFHASRRDDGLIEAQWPSPARQTNMPSFSLFWVLMVHDHMVYFGDESLVKDYIGTVDGILNYFDKRLNKSGLVGRFEADCWGFVDWVDGWFTPGHGFLGAAIPKAYYSKGAATFHSLLYAYALLQARELCLFLGRRDTADEYSARHQAIIRAVRTHCLDASTGVFLDGPGATGELSQHTQIFAVLTGCVQGDAAKDLITRTILEPGTMARASFAMSFYAFRAASAAGAYEACWAELIKPWEKMVEQNLTTWAESESMARSDCHGWSATPLYEIATEILGVRQRSDAYVKRLGLGGAGIRIAPRQGLLEDVRGRVCIKASSRGQPGEVVEVAWHRGVKPRILCNAEVDII</sequence>
<proteinExistence type="predicted"/>
<dbReference type="VEuPathDB" id="FungiDB:jhhlp_005128"/>
<gene>
    <name evidence="3" type="ORF">jhhlp_005128</name>
</gene>
<dbReference type="Gene3D" id="2.60.420.10">
    <property type="entry name" value="Maltose phosphorylase, domain 3"/>
    <property type="match status" value="1"/>
</dbReference>
<dbReference type="EMBL" id="NLAX01000696">
    <property type="protein sequence ID" value="PKS08417.1"/>
    <property type="molecule type" value="Genomic_DNA"/>
</dbReference>
<dbReference type="InterPro" id="IPR013737">
    <property type="entry name" value="Bac_rhamnosid_N"/>
</dbReference>
<organism evidence="3 4">
    <name type="scientific">Lomentospora prolificans</name>
    <dbReference type="NCBI Taxonomy" id="41688"/>
    <lineage>
        <taxon>Eukaryota</taxon>
        <taxon>Fungi</taxon>
        <taxon>Dikarya</taxon>
        <taxon>Ascomycota</taxon>
        <taxon>Pezizomycotina</taxon>
        <taxon>Sordariomycetes</taxon>
        <taxon>Hypocreomycetidae</taxon>
        <taxon>Microascales</taxon>
        <taxon>Microascaceae</taxon>
        <taxon>Lomentospora</taxon>
    </lineage>
</organism>
<name>A0A2N3N7P4_9PEZI</name>
<feature type="domain" description="Alpha-L-rhamnosidase six-hairpin glycosidase" evidence="2">
    <location>
        <begin position="370"/>
        <end position="705"/>
    </location>
</feature>
<dbReference type="GO" id="GO:0003824">
    <property type="term" value="F:catalytic activity"/>
    <property type="evidence" value="ECO:0007669"/>
    <property type="project" value="UniProtKB-ARBA"/>
</dbReference>
<reference evidence="3 4" key="1">
    <citation type="journal article" date="2017" name="G3 (Bethesda)">
        <title>First Draft Genome Sequence of the Pathogenic Fungus Lomentospora prolificans (Formerly Scedosporium prolificans).</title>
        <authorList>
            <person name="Luo R."/>
            <person name="Zimin A."/>
            <person name="Workman R."/>
            <person name="Fan Y."/>
            <person name="Pertea G."/>
            <person name="Grossman N."/>
            <person name="Wear M.P."/>
            <person name="Jia B."/>
            <person name="Miller H."/>
            <person name="Casadevall A."/>
            <person name="Timp W."/>
            <person name="Zhang S.X."/>
            <person name="Salzberg S.L."/>
        </authorList>
    </citation>
    <scope>NUCLEOTIDE SEQUENCE [LARGE SCALE GENOMIC DNA]</scope>
    <source>
        <strain evidence="3 4">JHH-5317</strain>
    </source>
</reference>
<feature type="domain" description="Bacterial alpha-L-rhamnosidase N-terminal" evidence="1">
    <location>
        <begin position="45"/>
        <end position="196"/>
    </location>
</feature>
<dbReference type="InterPro" id="IPR008979">
    <property type="entry name" value="Galactose-bd-like_sf"/>
</dbReference>
<keyword evidence="4" id="KW-1185">Reference proteome</keyword>
<evidence type="ECO:0000313" key="3">
    <source>
        <dbReference type="EMBL" id="PKS08417.1"/>
    </source>
</evidence>
<dbReference type="InterPro" id="IPR035396">
    <property type="entry name" value="Bac_rhamnosid6H"/>
</dbReference>
<evidence type="ECO:0000259" key="1">
    <source>
        <dbReference type="Pfam" id="PF08531"/>
    </source>
</evidence>
<evidence type="ECO:0000259" key="2">
    <source>
        <dbReference type="Pfam" id="PF17389"/>
    </source>
</evidence>
<dbReference type="PANTHER" id="PTHR34987:SF2">
    <property type="entry name" value="B, PUTATIVE (AFU_ORTHOLOGUE AFUA_7G05040)-RELATED"/>
    <property type="match status" value="1"/>
</dbReference>
<dbReference type="STRING" id="41688.A0A2N3N7P4"/>
<dbReference type="Gene3D" id="1.50.10.10">
    <property type="match status" value="1"/>
</dbReference>
<dbReference type="SUPFAM" id="SSF49785">
    <property type="entry name" value="Galactose-binding domain-like"/>
    <property type="match status" value="1"/>
</dbReference>
<dbReference type="Pfam" id="PF08531">
    <property type="entry name" value="Bac_rhamnosid_N"/>
    <property type="match status" value="1"/>
</dbReference>
<dbReference type="Pfam" id="PF17389">
    <property type="entry name" value="Bac_rhamnosid6H"/>
    <property type="match status" value="1"/>
</dbReference>
<dbReference type="PANTHER" id="PTHR34987">
    <property type="entry name" value="C, PUTATIVE (AFU_ORTHOLOGUE AFUA_3G02880)-RELATED"/>
    <property type="match status" value="1"/>
</dbReference>
<dbReference type="Gene3D" id="2.60.120.260">
    <property type="entry name" value="Galactose-binding domain-like"/>
    <property type="match status" value="2"/>
</dbReference>
<evidence type="ECO:0008006" key="5">
    <source>
        <dbReference type="Google" id="ProtNLM"/>
    </source>
</evidence>
<comment type="caution">
    <text evidence="3">The sequence shown here is derived from an EMBL/GenBank/DDBJ whole genome shotgun (WGS) entry which is preliminary data.</text>
</comment>
<dbReference type="InterPro" id="IPR008928">
    <property type="entry name" value="6-hairpin_glycosidase_sf"/>
</dbReference>
<dbReference type="GO" id="GO:0005975">
    <property type="term" value="P:carbohydrate metabolic process"/>
    <property type="evidence" value="ECO:0007669"/>
    <property type="project" value="InterPro"/>
</dbReference>
<dbReference type="SUPFAM" id="SSF48208">
    <property type="entry name" value="Six-hairpin glycosidases"/>
    <property type="match status" value="1"/>
</dbReference>
<protein>
    <recommendedName>
        <fullName evidence="5">Alpha-L-rhamnosidase six-hairpin glycosidase domain-containing protein</fullName>
    </recommendedName>
</protein>
<accession>A0A2N3N7P4</accession>
<evidence type="ECO:0000313" key="4">
    <source>
        <dbReference type="Proteomes" id="UP000233524"/>
    </source>
</evidence>
<dbReference type="InterPro" id="IPR012341">
    <property type="entry name" value="6hp_glycosidase-like_sf"/>
</dbReference>
<dbReference type="OrthoDB" id="6503935at2759"/>
<dbReference type="InParanoid" id="A0A2N3N7P4"/>